<dbReference type="STRING" id="1108045.GORHZ_164_00460"/>
<organism evidence="1 2">
    <name type="scientific">Gordonia rhizosphera NBRC 16068</name>
    <dbReference type="NCBI Taxonomy" id="1108045"/>
    <lineage>
        <taxon>Bacteria</taxon>
        <taxon>Bacillati</taxon>
        <taxon>Actinomycetota</taxon>
        <taxon>Actinomycetes</taxon>
        <taxon>Mycobacteriales</taxon>
        <taxon>Gordoniaceae</taxon>
        <taxon>Gordonia</taxon>
    </lineage>
</organism>
<comment type="caution">
    <text evidence="1">The sequence shown here is derived from an EMBL/GenBank/DDBJ whole genome shotgun (WGS) entry which is preliminary data.</text>
</comment>
<dbReference type="AlphaFoldDB" id="K6WJ05"/>
<sequence>MKPNDNSTDTILVVMDGGRRAHSIVAQILASGRNVVITGPSQRALVPYNDASIHDHVLTVVSDPSDPAQIERVIERAADTLGSVIMIVDPGGLLADIDSADRRVA</sequence>
<proteinExistence type="predicted"/>
<dbReference type="Proteomes" id="UP000008363">
    <property type="component" value="Unassembled WGS sequence"/>
</dbReference>
<evidence type="ECO:0000313" key="2">
    <source>
        <dbReference type="Proteomes" id="UP000008363"/>
    </source>
</evidence>
<dbReference type="RefSeq" id="WP_006336264.1">
    <property type="nucleotide sequence ID" value="NZ_BAHC01000164.1"/>
</dbReference>
<gene>
    <name evidence="1" type="ORF">GORHZ_164_00460</name>
</gene>
<keyword evidence="2" id="KW-1185">Reference proteome</keyword>
<protein>
    <submittedName>
        <fullName evidence="1">Uncharacterized protein</fullName>
    </submittedName>
</protein>
<name>K6WJ05_9ACTN</name>
<dbReference type="eggNOG" id="ENOG5030DFH">
    <property type="taxonomic scope" value="Bacteria"/>
</dbReference>
<dbReference type="SUPFAM" id="SSF51735">
    <property type="entry name" value="NAD(P)-binding Rossmann-fold domains"/>
    <property type="match status" value="1"/>
</dbReference>
<dbReference type="InterPro" id="IPR036291">
    <property type="entry name" value="NAD(P)-bd_dom_sf"/>
</dbReference>
<dbReference type="OrthoDB" id="4381111at2"/>
<reference evidence="1 2" key="1">
    <citation type="submission" date="2012-08" db="EMBL/GenBank/DDBJ databases">
        <title>Whole genome shotgun sequence of Gordonia rhizosphera NBRC 16068.</title>
        <authorList>
            <person name="Takarada H."/>
            <person name="Isaki S."/>
            <person name="Hosoyama A."/>
            <person name="Tsuchikane K."/>
            <person name="Katsumata H."/>
            <person name="Baba S."/>
            <person name="Ohji S."/>
            <person name="Yamazaki S."/>
            <person name="Fujita N."/>
        </authorList>
    </citation>
    <scope>NUCLEOTIDE SEQUENCE [LARGE SCALE GENOMIC DNA]</scope>
    <source>
        <strain evidence="1 2">NBRC 16068</strain>
    </source>
</reference>
<dbReference type="EMBL" id="BAHC01000164">
    <property type="protein sequence ID" value="GAB92152.1"/>
    <property type="molecule type" value="Genomic_DNA"/>
</dbReference>
<evidence type="ECO:0000313" key="1">
    <source>
        <dbReference type="EMBL" id="GAB92152.1"/>
    </source>
</evidence>
<accession>K6WJ05</accession>